<protein>
    <submittedName>
        <fullName evidence="1">Unnamed protein product</fullName>
    </submittedName>
</protein>
<sequence>MAIYEAGAHFSDALSPRKPKLTRQHKKYCDELAALRIKPVRVRNALRSRFGLQGDALPRLRTAQNYINYYSKTQLGCSDDDEDIVQTVQYMEFREGADENLPISLTYDKTMDGQLNVGDGSDEEPFSGWNHRVVTFEPRWNSEFAQFSLTSIMSEGLQKLFRLKHLGYKISLSSFVRSHIGTALE</sequence>
<dbReference type="EMBL" id="BSXT01000043">
    <property type="protein sequence ID" value="GMF15891.1"/>
    <property type="molecule type" value="Genomic_DNA"/>
</dbReference>
<evidence type="ECO:0000313" key="1">
    <source>
        <dbReference type="EMBL" id="GMF15891.1"/>
    </source>
</evidence>
<keyword evidence="2" id="KW-1185">Reference proteome</keyword>
<evidence type="ECO:0000313" key="2">
    <source>
        <dbReference type="Proteomes" id="UP001165121"/>
    </source>
</evidence>
<organism evidence="1 2">
    <name type="scientific">Phytophthora fragariaefolia</name>
    <dbReference type="NCBI Taxonomy" id="1490495"/>
    <lineage>
        <taxon>Eukaryota</taxon>
        <taxon>Sar</taxon>
        <taxon>Stramenopiles</taxon>
        <taxon>Oomycota</taxon>
        <taxon>Peronosporomycetes</taxon>
        <taxon>Peronosporales</taxon>
        <taxon>Peronosporaceae</taxon>
        <taxon>Phytophthora</taxon>
    </lineage>
</organism>
<dbReference type="OrthoDB" id="97124at2759"/>
<comment type="caution">
    <text evidence="1">The sequence shown here is derived from an EMBL/GenBank/DDBJ whole genome shotgun (WGS) entry which is preliminary data.</text>
</comment>
<dbReference type="AlphaFoldDB" id="A0A9W6TM00"/>
<accession>A0A9W6TM00</accession>
<proteinExistence type="predicted"/>
<name>A0A9W6TM00_9STRA</name>
<dbReference type="Proteomes" id="UP001165121">
    <property type="component" value="Unassembled WGS sequence"/>
</dbReference>
<reference evidence="1" key="1">
    <citation type="submission" date="2023-04" db="EMBL/GenBank/DDBJ databases">
        <title>Phytophthora fragariaefolia NBRC 109709.</title>
        <authorList>
            <person name="Ichikawa N."/>
            <person name="Sato H."/>
            <person name="Tonouchi N."/>
        </authorList>
    </citation>
    <scope>NUCLEOTIDE SEQUENCE</scope>
    <source>
        <strain evidence="1">NBRC 109709</strain>
    </source>
</reference>
<gene>
    <name evidence="1" type="ORF">Pfra01_000060700</name>
</gene>